<accession>A0A1Y0IL63</accession>
<dbReference type="OrthoDB" id="2380965at2"/>
<dbReference type="RefSeq" id="WP_087456415.1">
    <property type="nucleotide sequence ID" value="NZ_CP021434.1"/>
</dbReference>
<feature type="transmembrane region" description="Helical" evidence="1">
    <location>
        <begin position="163"/>
        <end position="182"/>
    </location>
</feature>
<dbReference type="Proteomes" id="UP000195437">
    <property type="component" value="Chromosome"/>
</dbReference>
<dbReference type="AlphaFoldDB" id="A0A1Y0IL63"/>
<proteinExistence type="predicted"/>
<keyword evidence="3" id="KW-1185">Reference proteome</keyword>
<organism evidence="2 3">
    <name type="scientific">Tumebacillus avium</name>
    <dbReference type="NCBI Taxonomy" id="1903704"/>
    <lineage>
        <taxon>Bacteria</taxon>
        <taxon>Bacillati</taxon>
        <taxon>Bacillota</taxon>
        <taxon>Bacilli</taxon>
        <taxon>Bacillales</taxon>
        <taxon>Alicyclobacillaceae</taxon>
        <taxon>Tumebacillus</taxon>
    </lineage>
</organism>
<keyword evidence="1" id="KW-1133">Transmembrane helix</keyword>
<evidence type="ECO:0000313" key="2">
    <source>
        <dbReference type="EMBL" id="ARU61030.1"/>
    </source>
</evidence>
<feature type="transmembrane region" description="Helical" evidence="1">
    <location>
        <begin position="90"/>
        <end position="120"/>
    </location>
</feature>
<evidence type="ECO:0000313" key="3">
    <source>
        <dbReference type="Proteomes" id="UP000195437"/>
    </source>
</evidence>
<sequence>MWQEAWKLVGHDLKRAWWNYLLILGMSLFFGGWTAMLLRSLTSGYAFDPFLLDFYFLAIVPVIGCPWYTKKYTERTHDQLKFYRTLPISTGGIVLSRVLLVVLRAVPNGAVLFGALYLLSPEMQAMLNPTEYLWFALIWFGYGLTLSCWYPYWELNSGSLKKFYLYSAWYVVLWIILGLTYWLALDMHVVQTAVAWAQGSGWLYAALSVLLGGLAAMWWWRLSKRNLENKTSF</sequence>
<name>A0A1Y0IL63_9BACL</name>
<feature type="transmembrane region" description="Helical" evidence="1">
    <location>
        <begin position="50"/>
        <end position="69"/>
    </location>
</feature>
<reference evidence="3" key="1">
    <citation type="submission" date="2017-05" db="EMBL/GenBank/DDBJ databases">
        <authorList>
            <person name="Sung H."/>
        </authorList>
    </citation>
    <scope>NUCLEOTIDE SEQUENCE [LARGE SCALE GENOMIC DNA]</scope>
    <source>
        <strain evidence="3">AR23208</strain>
    </source>
</reference>
<feature type="transmembrane region" description="Helical" evidence="1">
    <location>
        <begin position="132"/>
        <end position="151"/>
    </location>
</feature>
<feature type="transmembrane region" description="Helical" evidence="1">
    <location>
        <begin position="202"/>
        <end position="220"/>
    </location>
</feature>
<dbReference type="KEGG" id="tum:CBW65_08075"/>
<dbReference type="EMBL" id="CP021434">
    <property type="protein sequence ID" value="ARU61030.1"/>
    <property type="molecule type" value="Genomic_DNA"/>
</dbReference>
<evidence type="ECO:0000256" key="1">
    <source>
        <dbReference type="SAM" id="Phobius"/>
    </source>
</evidence>
<keyword evidence="1" id="KW-0812">Transmembrane</keyword>
<feature type="transmembrane region" description="Helical" evidence="1">
    <location>
        <begin position="20"/>
        <end position="38"/>
    </location>
</feature>
<keyword evidence="1" id="KW-0472">Membrane</keyword>
<gene>
    <name evidence="2" type="ORF">CBW65_08075</name>
</gene>
<protein>
    <submittedName>
        <fullName evidence="2">Uncharacterized protein</fullName>
    </submittedName>
</protein>